<keyword evidence="7" id="KW-0472">Membrane</keyword>
<keyword evidence="3" id="KW-1003">Cell membrane</keyword>
<sequence>MYCKCCSKYIKLKVNVYLISYCATRSEDTVLKSFKNQSYIKNALIMFLFFASWGIWWSFFQIWLSSKAHGIGLSNTQIGIIFSINSFTTLLFNLIYGLIQDKLGVSRILLLICSFISIFTGPFFVYFYAPFLEEHFYIVGFIGSLFISSAFLAAMGLYEAVVEKFSRTYNFNYGESRAWGSLGYAIISLFSGYLFLTDASLIFWCGSFLGLLLFLIIILYKPNIEKVSSTHLYSHYSTFPNIKTASVFEQSKFWILVIVILFTCPFYLIYEQQLFPSFYIHISNLSHINGEHVYSILNSVQVFIEVLTMIVAPRIITKLGIKQTIILSFIIMNIRVGGSLFAHDIVSISIVKLIHGIQIPLFVLPIFQYITLHFNTKFSATIYLLGYLMVVKIGQIIFSTPIGSFQDNTNFNLTFLLIFVVILITTIFAKFTLRTDT</sequence>
<dbReference type="Proteomes" id="UP000283576">
    <property type="component" value="Unassembled WGS sequence"/>
</dbReference>
<dbReference type="PANTHER" id="PTHR23522:SF10">
    <property type="entry name" value="3-PHENYLPROPIONIC ACID TRANSPORTER-RELATED"/>
    <property type="match status" value="1"/>
</dbReference>
<dbReference type="GO" id="GO:0015528">
    <property type="term" value="F:lactose:proton symporter activity"/>
    <property type="evidence" value="ECO:0007669"/>
    <property type="project" value="TreeGrafter"/>
</dbReference>
<comment type="caution">
    <text evidence="8">The sequence shown here is derived from an EMBL/GenBank/DDBJ whole genome shotgun (WGS) entry which is preliminary data.</text>
</comment>
<evidence type="ECO:0000256" key="1">
    <source>
        <dbReference type="ARBA" id="ARBA00004429"/>
    </source>
</evidence>
<evidence type="ECO:0000256" key="4">
    <source>
        <dbReference type="ARBA" id="ARBA00022519"/>
    </source>
</evidence>
<gene>
    <name evidence="8" type="ORF">BUZ01_11865</name>
</gene>
<dbReference type="NCBIfam" id="TIGR00882">
    <property type="entry name" value="2A0105"/>
    <property type="match status" value="1"/>
</dbReference>
<evidence type="ECO:0000256" key="5">
    <source>
        <dbReference type="ARBA" id="ARBA00022692"/>
    </source>
</evidence>
<accession>A0A3A0H8I4</accession>
<dbReference type="GO" id="GO:0005886">
    <property type="term" value="C:plasma membrane"/>
    <property type="evidence" value="ECO:0007669"/>
    <property type="project" value="UniProtKB-SubCell"/>
</dbReference>
<keyword evidence="5" id="KW-0812">Transmembrane</keyword>
<dbReference type="SUPFAM" id="SSF103473">
    <property type="entry name" value="MFS general substrate transporter"/>
    <property type="match status" value="1"/>
</dbReference>
<keyword evidence="4" id="KW-0997">Cell inner membrane</keyword>
<comment type="subcellular location">
    <subcellularLocation>
        <location evidence="1">Cell inner membrane</location>
        <topology evidence="1">Multi-pass membrane protein</topology>
    </subcellularLocation>
</comment>
<dbReference type="InterPro" id="IPR000576">
    <property type="entry name" value="LacY/RafB_perm_fam"/>
</dbReference>
<dbReference type="AlphaFoldDB" id="A0A3A0H8I4"/>
<evidence type="ECO:0000256" key="3">
    <source>
        <dbReference type="ARBA" id="ARBA00022475"/>
    </source>
</evidence>
<dbReference type="GO" id="GO:0030395">
    <property type="term" value="F:lactose binding"/>
    <property type="evidence" value="ECO:0007669"/>
    <property type="project" value="TreeGrafter"/>
</dbReference>
<evidence type="ECO:0000256" key="6">
    <source>
        <dbReference type="ARBA" id="ARBA00022989"/>
    </source>
</evidence>
<dbReference type="Gene3D" id="1.20.1250.20">
    <property type="entry name" value="MFS general substrate transporter like domains"/>
    <property type="match status" value="2"/>
</dbReference>
<keyword evidence="6" id="KW-1133">Transmembrane helix</keyword>
<dbReference type="EMBL" id="QXRZ01000009">
    <property type="protein sequence ID" value="RIL41622.1"/>
    <property type="molecule type" value="Genomic_DNA"/>
</dbReference>
<name>A0A3A0H8I4_STAGA</name>
<proteinExistence type="predicted"/>
<evidence type="ECO:0000313" key="9">
    <source>
        <dbReference type="Proteomes" id="UP000283576"/>
    </source>
</evidence>
<dbReference type="PRINTS" id="PR00174">
    <property type="entry name" value="LACYSMPORT"/>
</dbReference>
<evidence type="ECO:0000256" key="7">
    <source>
        <dbReference type="ARBA" id="ARBA00023136"/>
    </source>
</evidence>
<dbReference type="PANTHER" id="PTHR23522">
    <property type="entry name" value="BLL5896 PROTEIN"/>
    <property type="match status" value="1"/>
</dbReference>
<evidence type="ECO:0000313" key="8">
    <source>
        <dbReference type="EMBL" id="RIL41622.1"/>
    </source>
</evidence>
<protein>
    <submittedName>
        <fullName evidence="8">MFS transporter</fullName>
    </submittedName>
</protein>
<evidence type="ECO:0000256" key="2">
    <source>
        <dbReference type="ARBA" id="ARBA00022448"/>
    </source>
</evidence>
<reference evidence="8 9" key="1">
    <citation type="journal article" date="2016" name="Front. Microbiol.">
        <title>Comprehensive Phylogenetic Analysis of Bovine Non-aureus Staphylococci Species Based on Whole-Genome Sequencing.</title>
        <authorList>
            <person name="Naushad S."/>
            <person name="Barkema H.W."/>
            <person name="Luby C."/>
            <person name="Condas L.A."/>
            <person name="Nobrega D.B."/>
            <person name="Carson D.A."/>
            <person name="De Buck J."/>
        </authorList>
    </citation>
    <scope>NUCLEOTIDE SEQUENCE [LARGE SCALE GENOMIC DNA]</scope>
    <source>
        <strain evidence="8 9">SNUC 1388</strain>
    </source>
</reference>
<keyword evidence="2" id="KW-0813">Transport</keyword>
<dbReference type="InterPro" id="IPR036259">
    <property type="entry name" value="MFS_trans_sf"/>
</dbReference>
<dbReference type="Pfam" id="PF01306">
    <property type="entry name" value="LacY_symp"/>
    <property type="match status" value="1"/>
</dbReference>
<organism evidence="8 9">
    <name type="scientific">Staphylococcus gallinarum</name>
    <dbReference type="NCBI Taxonomy" id="1293"/>
    <lineage>
        <taxon>Bacteria</taxon>
        <taxon>Bacillati</taxon>
        <taxon>Bacillota</taxon>
        <taxon>Bacilli</taxon>
        <taxon>Bacillales</taxon>
        <taxon>Staphylococcaceae</taxon>
        <taxon>Staphylococcus</taxon>
    </lineage>
</organism>